<dbReference type="Proteomes" id="UP000887013">
    <property type="component" value="Unassembled WGS sequence"/>
</dbReference>
<dbReference type="AlphaFoldDB" id="A0A8X6II70"/>
<reference evidence="1" key="1">
    <citation type="submission" date="2020-08" db="EMBL/GenBank/DDBJ databases">
        <title>Multicomponent nature underlies the extraordinary mechanical properties of spider dragline silk.</title>
        <authorList>
            <person name="Kono N."/>
            <person name="Nakamura H."/>
            <person name="Mori M."/>
            <person name="Yoshida Y."/>
            <person name="Ohtoshi R."/>
            <person name="Malay A.D."/>
            <person name="Moran D.A.P."/>
            <person name="Tomita M."/>
            <person name="Numata K."/>
            <person name="Arakawa K."/>
        </authorList>
    </citation>
    <scope>NUCLEOTIDE SEQUENCE</scope>
</reference>
<accession>A0A8X6II70</accession>
<proteinExistence type="predicted"/>
<sequence length="94" mass="10203">MGLKGNDLDDAAAKSAVVSLDISLIDLKKAIKYIIKCPEAVFAENILPRILSCSCPFTCGEEIFLQKVSNLDPVPVKFCPKILMDPSAYSRLSA</sequence>
<dbReference type="EMBL" id="BMAW01044884">
    <property type="protein sequence ID" value="GFS46924.1"/>
    <property type="molecule type" value="Genomic_DNA"/>
</dbReference>
<evidence type="ECO:0000313" key="2">
    <source>
        <dbReference type="Proteomes" id="UP000887013"/>
    </source>
</evidence>
<gene>
    <name evidence="1" type="ORF">NPIL_281211</name>
</gene>
<name>A0A8X6II70_NEPPI</name>
<organism evidence="1 2">
    <name type="scientific">Nephila pilipes</name>
    <name type="common">Giant wood spider</name>
    <name type="synonym">Nephila maculata</name>
    <dbReference type="NCBI Taxonomy" id="299642"/>
    <lineage>
        <taxon>Eukaryota</taxon>
        <taxon>Metazoa</taxon>
        <taxon>Ecdysozoa</taxon>
        <taxon>Arthropoda</taxon>
        <taxon>Chelicerata</taxon>
        <taxon>Arachnida</taxon>
        <taxon>Araneae</taxon>
        <taxon>Araneomorphae</taxon>
        <taxon>Entelegynae</taxon>
        <taxon>Araneoidea</taxon>
        <taxon>Nephilidae</taxon>
        <taxon>Nephila</taxon>
    </lineage>
</organism>
<comment type="caution">
    <text evidence="1">The sequence shown here is derived from an EMBL/GenBank/DDBJ whole genome shotgun (WGS) entry which is preliminary data.</text>
</comment>
<keyword evidence="2" id="KW-1185">Reference proteome</keyword>
<protein>
    <submittedName>
        <fullName evidence="1">Uncharacterized protein</fullName>
    </submittedName>
</protein>
<evidence type="ECO:0000313" key="1">
    <source>
        <dbReference type="EMBL" id="GFS46924.1"/>
    </source>
</evidence>